<dbReference type="Proteomes" id="UP000054172">
    <property type="component" value="Unassembled WGS sequence"/>
</dbReference>
<dbReference type="AlphaFoldDB" id="A0A0Q4B6Z0"/>
<keyword evidence="2" id="KW-1185">Reference proteome</keyword>
<protein>
    <submittedName>
        <fullName evidence="1">Uncharacterized protein</fullName>
    </submittedName>
</protein>
<comment type="caution">
    <text evidence="1">The sequence shown here is derived from an EMBL/GenBank/DDBJ whole genome shotgun (WGS) entry which is preliminary data.</text>
</comment>
<sequence>MLSRLPVPDEGKDYEGLYNLEGLFANTPSNWRRLLTDPSWREAVAPLLRGKTEVEENPAHPQLLRRLYATELLEFVVQQRNASKYRVYQNGHNSLYPRFAKSGIALDYELRDSTLYDWIHNRLVQCAFGREQQKLFLNTKFFWGWDIWFTMERGGRHHRFCWRFLHRDIVQEVEVGAELRLRVLVRSHEMQGKDSRAICDLLLSRLSGQRVIIRHGER</sequence>
<evidence type="ECO:0000313" key="2">
    <source>
        <dbReference type="Proteomes" id="UP000054172"/>
    </source>
</evidence>
<dbReference type="STRING" id="1702214.AL399_05245"/>
<gene>
    <name evidence="1" type="ORF">AL399_05245</name>
</gene>
<name>A0A0Q4B6Z0_9BACT</name>
<reference evidence="1" key="1">
    <citation type="submission" date="2015-08" db="EMBL/GenBank/DDBJ databases">
        <title>Candidatus Bacteriodes Periocalifornicus.</title>
        <authorList>
            <person name="McLean J.S."/>
            <person name="Kelley S."/>
        </authorList>
    </citation>
    <scope>NUCLEOTIDE SEQUENCE [LARGE SCALE GENOMIC DNA]</scope>
    <source>
        <strain evidence="1">12B</strain>
    </source>
</reference>
<organism evidence="1 2">
    <name type="scientific">Candidatus [Bacteroides] periocalifornicus</name>
    <dbReference type="NCBI Taxonomy" id="1702214"/>
    <lineage>
        <taxon>Bacteria</taxon>
        <taxon>Pseudomonadati</taxon>
        <taxon>Bacteroidota</taxon>
    </lineage>
</organism>
<dbReference type="PATRIC" id="fig|1702214.3.peg.2071"/>
<evidence type="ECO:0000313" key="1">
    <source>
        <dbReference type="EMBL" id="KQM08800.1"/>
    </source>
</evidence>
<accession>A0A0Q4B6Z0</accession>
<dbReference type="EMBL" id="LIIK01000021">
    <property type="protein sequence ID" value="KQM08800.1"/>
    <property type="molecule type" value="Genomic_DNA"/>
</dbReference>
<proteinExistence type="predicted"/>